<feature type="domain" description="Inositol polyphosphate-related phosphatase" evidence="8">
    <location>
        <begin position="318"/>
        <end position="402"/>
    </location>
</feature>
<evidence type="ECO:0000256" key="5">
    <source>
        <dbReference type="ARBA" id="ARBA00022840"/>
    </source>
</evidence>
<evidence type="ECO:0000313" key="10">
    <source>
        <dbReference type="Proteomes" id="UP001177003"/>
    </source>
</evidence>
<dbReference type="Pfam" id="PF22669">
    <property type="entry name" value="Exo_endo_phos2"/>
    <property type="match status" value="1"/>
</dbReference>
<dbReference type="InterPro" id="IPR000300">
    <property type="entry name" value="IPPc"/>
</dbReference>
<protein>
    <recommendedName>
        <fullName evidence="11">Aspartate/glutamate/uridylate kinase domain-containing protein</fullName>
    </recommendedName>
</protein>
<keyword evidence="6" id="KW-1133">Transmembrane helix</keyword>
<dbReference type="GO" id="GO:0004350">
    <property type="term" value="F:glutamate-5-semialdehyde dehydrogenase activity"/>
    <property type="evidence" value="ECO:0007669"/>
    <property type="project" value="TreeGrafter"/>
</dbReference>
<evidence type="ECO:0000259" key="8">
    <source>
        <dbReference type="Pfam" id="PF22669"/>
    </source>
</evidence>
<comment type="similarity">
    <text evidence="1">Belongs to the inositol polyphosphate 5-phosphatase family.</text>
</comment>
<keyword evidence="2" id="KW-0808">Transferase</keyword>
<dbReference type="PRINTS" id="PR00474">
    <property type="entry name" value="GLU5KINASE"/>
</dbReference>
<dbReference type="PANTHER" id="PTHR11063">
    <property type="entry name" value="GLUTAMATE SEMIALDEHYDE DEHYDROGENASE"/>
    <property type="match status" value="1"/>
</dbReference>
<dbReference type="GO" id="GO:0046856">
    <property type="term" value="P:phosphatidylinositol dephosphorylation"/>
    <property type="evidence" value="ECO:0007669"/>
    <property type="project" value="InterPro"/>
</dbReference>
<evidence type="ECO:0000256" key="6">
    <source>
        <dbReference type="SAM" id="Phobius"/>
    </source>
</evidence>
<keyword evidence="4" id="KW-0418">Kinase</keyword>
<dbReference type="SUPFAM" id="SSF53633">
    <property type="entry name" value="Carbamate kinase-like"/>
    <property type="match status" value="1"/>
</dbReference>
<sequence length="467" mass="52589">MTLYDILFSQLDVISAQFIVIDNDFRSPKFRKQLTKTFDSLLSNKDSSSIFWGNDSLATLVALELKFDLLVLLSDVDGIYSDPPSNPQSKLIHTYIKEKLENTITFGDMSRLRRGGMTAIVKVVVYASQVGIPVIITSGFAREHIVRKLQGHLIGTLFHQDAHTWVSNGELKNARDMAIAVRKSSRHPQVCFNWFIIIMFINRSFDLLIYFNELNSMSVKGRSKILLDIVDALEANWKVILHENGADFYVDYDAGYETSLVSRLALNPGKVSSLVKAIRVLANMEEPIRQGCLVFLSLLNLILEVIFYEFQVILCIVLHFQVRNGIRSNLGDVKLETVPCGVGNAIGNKGGVGLTMRIYRWIICFVNCHFAAHLDVVNRRNADFDHVYKTMSFSRPSNLLNSSIGMIVMSEIFLFFLLATSSYSLLILYGSLFLPALLFAARVTSMAMSSLSVDESPELFEATWLSF</sequence>
<evidence type="ECO:0000256" key="1">
    <source>
        <dbReference type="ARBA" id="ARBA00010768"/>
    </source>
</evidence>
<dbReference type="GO" id="GO:0009084">
    <property type="term" value="P:glutamine family amino acid biosynthetic process"/>
    <property type="evidence" value="ECO:0007669"/>
    <property type="project" value="UniProtKB-ARBA"/>
</dbReference>
<dbReference type="InterPro" id="IPR016161">
    <property type="entry name" value="Ald_DH/histidinol_DH"/>
</dbReference>
<gene>
    <name evidence="9" type="ORF">LSALG_LOCUS29529</name>
</gene>
<dbReference type="SUPFAM" id="SSF56219">
    <property type="entry name" value="DNase I-like"/>
    <property type="match status" value="1"/>
</dbReference>
<dbReference type="SUPFAM" id="SSF53720">
    <property type="entry name" value="ALDH-like"/>
    <property type="match status" value="1"/>
</dbReference>
<dbReference type="InterPro" id="IPR001048">
    <property type="entry name" value="Asp/Glu/Uridylate_kinase"/>
</dbReference>
<dbReference type="InterPro" id="IPR016162">
    <property type="entry name" value="Ald_DH_N"/>
</dbReference>
<proteinExistence type="inferred from homology"/>
<keyword evidence="6" id="KW-0812">Transmembrane</keyword>
<feature type="transmembrane region" description="Helical" evidence="6">
    <location>
        <begin position="398"/>
        <end position="417"/>
    </location>
</feature>
<feature type="domain" description="Aspartate/glutamate/uridylate kinase" evidence="7">
    <location>
        <begin position="49"/>
        <end position="138"/>
    </location>
</feature>
<keyword evidence="6" id="KW-0472">Membrane</keyword>
<keyword evidence="10" id="KW-1185">Reference proteome</keyword>
<dbReference type="InterPro" id="IPR036691">
    <property type="entry name" value="Endo/exonu/phosph_ase_sf"/>
</dbReference>
<feature type="transmembrane region" description="Helical" evidence="6">
    <location>
        <begin position="293"/>
        <end position="320"/>
    </location>
</feature>
<evidence type="ECO:0000259" key="7">
    <source>
        <dbReference type="Pfam" id="PF00696"/>
    </source>
</evidence>
<dbReference type="GO" id="GO:0016301">
    <property type="term" value="F:kinase activity"/>
    <property type="evidence" value="ECO:0007669"/>
    <property type="project" value="UniProtKB-KW"/>
</dbReference>
<name>A0AA35ZEM4_LACSI</name>
<dbReference type="Gene3D" id="3.40.1160.10">
    <property type="entry name" value="Acetylglutamate kinase-like"/>
    <property type="match status" value="1"/>
</dbReference>
<feature type="transmembrane region" description="Helical" evidence="6">
    <location>
        <begin position="423"/>
        <end position="441"/>
    </location>
</feature>
<keyword evidence="3" id="KW-0547">Nucleotide-binding</keyword>
<evidence type="ECO:0000256" key="3">
    <source>
        <dbReference type="ARBA" id="ARBA00022741"/>
    </source>
</evidence>
<dbReference type="GO" id="GO:0016791">
    <property type="term" value="F:phosphatase activity"/>
    <property type="evidence" value="ECO:0007669"/>
    <property type="project" value="InterPro"/>
</dbReference>
<dbReference type="InterPro" id="IPR001057">
    <property type="entry name" value="Glu/AcGlu_kinase"/>
</dbReference>
<evidence type="ECO:0000256" key="2">
    <source>
        <dbReference type="ARBA" id="ARBA00022679"/>
    </source>
</evidence>
<evidence type="ECO:0000256" key="4">
    <source>
        <dbReference type="ARBA" id="ARBA00022777"/>
    </source>
</evidence>
<evidence type="ECO:0008006" key="11">
    <source>
        <dbReference type="Google" id="ProtNLM"/>
    </source>
</evidence>
<dbReference type="Proteomes" id="UP001177003">
    <property type="component" value="Chromosome 6"/>
</dbReference>
<dbReference type="InterPro" id="IPR036393">
    <property type="entry name" value="AceGlu_kinase-like_sf"/>
</dbReference>
<dbReference type="EMBL" id="OX465082">
    <property type="protein sequence ID" value="CAI9290332.1"/>
    <property type="molecule type" value="Genomic_DNA"/>
</dbReference>
<reference evidence="9" key="1">
    <citation type="submission" date="2023-04" db="EMBL/GenBank/DDBJ databases">
        <authorList>
            <person name="Vijverberg K."/>
            <person name="Xiong W."/>
            <person name="Schranz E."/>
        </authorList>
    </citation>
    <scope>NUCLEOTIDE SEQUENCE</scope>
</reference>
<dbReference type="PANTHER" id="PTHR11063:SF8">
    <property type="entry name" value="DELTA-1-PYRROLINE-5-CARBOXYLATE SYNTHASE"/>
    <property type="match status" value="1"/>
</dbReference>
<organism evidence="9 10">
    <name type="scientific">Lactuca saligna</name>
    <name type="common">Willowleaf lettuce</name>
    <dbReference type="NCBI Taxonomy" id="75948"/>
    <lineage>
        <taxon>Eukaryota</taxon>
        <taxon>Viridiplantae</taxon>
        <taxon>Streptophyta</taxon>
        <taxon>Embryophyta</taxon>
        <taxon>Tracheophyta</taxon>
        <taxon>Spermatophyta</taxon>
        <taxon>Magnoliopsida</taxon>
        <taxon>eudicotyledons</taxon>
        <taxon>Gunneridae</taxon>
        <taxon>Pentapetalae</taxon>
        <taxon>asterids</taxon>
        <taxon>campanulids</taxon>
        <taxon>Asterales</taxon>
        <taxon>Asteraceae</taxon>
        <taxon>Cichorioideae</taxon>
        <taxon>Cichorieae</taxon>
        <taxon>Lactucinae</taxon>
        <taxon>Lactuca</taxon>
    </lineage>
</organism>
<evidence type="ECO:0000313" key="9">
    <source>
        <dbReference type="EMBL" id="CAI9290332.1"/>
    </source>
</evidence>
<dbReference type="Gene3D" id="3.40.605.10">
    <property type="entry name" value="Aldehyde Dehydrogenase, Chain A, domain 1"/>
    <property type="match status" value="1"/>
</dbReference>
<dbReference type="Gene3D" id="3.60.10.10">
    <property type="entry name" value="Endonuclease/exonuclease/phosphatase"/>
    <property type="match status" value="1"/>
</dbReference>
<accession>A0AA35ZEM4</accession>
<dbReference type="GO" id="GO:0005524">
    <property type="term" value="F:ATP binding"/>
    <property type="evidence" value="ECO:0007669"/>
    <property type="project" value="UniProtKB-KW"/>
</dbReference>
<dbReference type="Pfam" id="PF00696">
    <property type="entry name" value="AA_kinase"/>
    <property type="match status" value="1"/>
</dbReference>
<dbReference type="AlphaFoldDB" id="A0AA35ZEM4"/>
<keyword evidence="5" id="KW-0067">ATP-binding</keyword>